<keyword evidence="4" id="KW-1185">Reference proteome</keyword>
<organism evidence="3 4">
    <name type="scientific">Amycolatopsis camponoti</name>
    <dbReference type="NCBI Taxonomy" id="2606593"/>
    <lineage>
        <taxon>Bacteria</taxon>
        <taxon>Bacillati</taxon>
        <taxon>Actinomycetota</taxon>
        <taxon>Actinomycetes</taxon>
        <taxon>Pseudonocardiales</taxon>
        <taxon>Pseudonocardiaceae</taxon>
        <taxon>Amycolatopsis</taxon>
    </lineage>
</organism>
<evidence type="ECO:0000256" key="2">
    <source>
        <dbReference type="SAM" id="SignalP"/>
    </source>
</evidence>
<keyword evidence="2" id="KW-0732">Signal</keyword>
<dbReference type="RefSeq" id="WP_155545463.1">
    <property type="nucleotide sequence ID" value="NZ_CABVGP010000002.1"/>
</dbReference>
<evidence type="ECO:0000313" key="3">
    <source>
        <dbReference type="EMBL" id="VVJ20337.1"/>
    </source>
</evidence>
<name>A0A6I8LWY8_9PSEU</name>
<proteinExistence type="predicted"/>
<reference evidence="3 4" key="1">
    <citation type="submission" date="2019-09" db="EMBL/GenBank/DDBJ databases">
        <authorList>
            <person name="Leyn A S."/>
        </authorList>
    </citation>
    <scope>NUCLEOTIDE SEQUENCE [LARGE SCALE GENOMIC DNA]</scope>
    <source>
        <strain evidence="3">AA231_1</strain>
    </source>
</reference>
<gene>
    <name evidence="3" type="ORF">AA23TX_05358</name>
</gene>
<feature type="signal peptide" evidence="2">
    <location>
        <begin position="1"/>
        <end position="23"/>
    </location>
</feature>
<evidence type="ECO:0000256" key="1">
    <source>
        <dbReference type="SAM" id="MobiDB-lite"/>
    </source>
</evidence>
<feature type="compositionally biased region" description="Polar residues" evidence="1">
    <location>
        <begin position="83"/>
        <end position="92"/>
    </location>
</feature>
<dbReference type="Proteomes" id="UP000399805">
    <property type="component" value="Unassembled WGS sequence"/>
</dbReference>
<evidence type="ECO:0000313" key="4">
    <source>
        <dbReference type="Proteomes" id="UP000399805"/>
    </source>
</evidence>
<feature type="compositionally biased region" description="Low complexity" evidence="1">
    <location>
        <begin position="30"/>
        <end position="58"/>
    </location>
</feature>
<accession>A0A6I8LWY8</accession>
<dbReference type="AlphaFoldDB" id="A0A6I8LWY8"/>
<feature type="region of interest" description="Disordered" evidence="1">
    <location>
        <begin position="30"/>
        <end position="92"/>
    </location>
</feature>
<dbReference type="EMBL" id="CABVGP010000002">
    <property type="protein sequence ID" value="VVJ20337.1"/>
    <property type="molecule type" value="Genomic_DNA"/>
</dbReference>
<feature type="chain" id="PRO_5039084037" description="Lipoprotein" evidence="2">
    <location>
        <begin position="24"/>
        <end position="237"/>
    </location>
</feature>
<feature type="compositionally biased region" description="Acidic residues" evidence="1">
    <location>
        <begin position="59"/>
        <end position="75"/>
    </location>
</feature>
<dbReference type="PROSITE" id="PS51257">
    <property type="entry name" value="PROKAR_LIPOPROTEIN"/>
    <property type="match status" value="1"/>
</dbReference>
<evidence type="ECO:0008006" key="5">
    <source>
        <dbReference type="Google" id="ProtNLM"/>
    </source>
</evidence>
<protein>
    <recommendedName>
        <fullName evidence="5">Lipoprotein</fullName>
    </recommendedName>
</protein>
<sequence length="237" mass="23917">MISNRKILTLLAAGLLLTTGCDSVRQVASPAAVSTTATPPTTETPTDTPTTTETTAETTSEETTTEEETTTSETEEASRSTTGSYDVTISGSVSGHSFRRSATLRIVETISSTGSTNDVNPVDVCLASGNPAAQPQPGAIRFGSNSGCLSGTGAADLDLASVDADGGTIDVEPVESMAATGGNLFTASTSIAACPYYPVSGRLRVTVDGGDVSGSVEFTGYGGAFCPSTVYDAKISG</sequence>